<organism evidence="1">
    <name type="scientific">marine sediment metagenome</name>
    <dbReference type="NCBI Taxonomy" id="412755"/>
    <lineage>
        <taxon>unclassified sequences</taxon>
        <taxon>metagenomes</taxon>
        <taxon>ecological metagenomes</taxon>
    </lineage>
</organism>
<dbReference type="EMBL" id="LAZR01000295">
    <property type="protein sequence ID" value="KKN76518.1"/>
    <property type="molecule type" value="Genomic_DNA"/>
</dbReference>
<dbReference type="AlphaFoldDB" id="A0A0F9WE47"/>
<evidence type="ECO:0000313" key="1">
    <source>
        <dbReference type="EMBL" id="KKN76518.1"/>
    </source>
</evidence>
<protein>
    <submittedName>
        <fullName evidence="1">Uncharacterized protein</fullName>
    </submittedName>
</protein>
<comment type="caution">
    <text evidence="1">The sequence shown here is derived from an EMBL/GenBank/DDBJ whole genome shotgun (WGS) entry which is preliminary data.</text>
</comment>
<proteinExistence type="predicted"/>
<name>A0A0F9WE47_9ZZZZ</name>
<gene>
    <name evidence="1" type="ORF">LCGC14_0370270</name>
</gene>
<accession>A0A0F9WE47</accession>
<reference evidence="1" key="1">
    <citation type="journal article" date="2015" name="Nature">
        <title>Complex archaea that bridge the gap between prokaryotes and eukaryotes.</title>
        <authorList>
            <person name="Spang A."/>
            <person name="Saw J.H."/>
            <person name="Jorgensen S.L."/>
            <person name="Zaremba-Niedzwiedzka K."/>
            <person name="Martijn J."/>
            <person name="Lind A.E."/>
            <person name="van Eijk R."/>
            <person name="Schleper C."/>
            <person name="Guy L."/>
            <person name="Ettema T.J."/>
        </authorList>
    </citation>
    <scope>NUCLEOTIDE SEQUENCE</scope>
</reference>
<sequence>MAEKVFDLKKFKQDMITKLKPPLTQPGARLDEVIAEAQKRKAAKQVRR</sequence>